<gene>
    <name evidence="1" type="ORF">BA177_01005</name>
</gene>
<proteinExistence type="predicted"/>
<sequence>MRNDQFPMQEFFAFVLWFLKEDYLTANECTALVYLGCLADQNGCGHVQFVKMSKRFGRVPNCCRRYFRRAMRHGVIERWKPDGEGGAAFRLFVPPVDTNEVSNEQVSCALVANQHPAD</sequence>
<evidence type="ECO:0000313" key="1">
    <source>
        <dbReference type="EMBL" id="ANO49986.1"/>
    </source>
</evidence>
<name>A0A193LC26_9GAMM</name>
<dbReference type="RefSeq" id="WP_068611945.1">
    <property type="nucleotide sequence ID" value="NZ_CP016268.1"/>
</dbReference>
<accession>A0A193LC26</accession>
<reference evidence="1 2" key="1">
    <citation type="submission" date="2016-06" db="EMBL/GenBank/DDBJ databases">
        <title>Complete genome sequence of a deep-branching marine Gamma Proteobacterium Woeseia oceani type strain XK5.</title>
        <authorList>
            <person name="Mu D."/>
            <person name="Du Z."/>
        </authorList>
    </citation>
    <scope>NUCLEOTIDE SEQUENCE [LARGE SCALE GENOMIC DNA]</scope>
    <source>
        <strain evidence="1 2">XK5</strain>
    </source>
</reference>
<dbReference type="AlphaFoldDB" id="A0A193LC26"/>
<evidence type="ECO:0000313" key="2">
    <source>
        <dbReference type="Proteomes" id="UP000092695"/>
    </source>
</evidence>
<dbReference type="EMBL" id="CP016268">
    <property type="protein sequence ID" value="ANO49986.1"/>
    <property type="molecule type" value="Genomic_DNA"/>
</dbReference>
<protein>
    <submittedName>
        <fullName evidence="1">Uncharacterized protein</fullName>
    </submittedName>
</protein>
<dbReference type="KEGG" id="woc:BA177_01005"/>
<dbReference type="Proteomes" id="UP000092695">
    <property type="component" value="Chromosome"/>
</dbReference>
<keyword evidence="2" id="KW-1185">Reference proteome</keyword>
<organism evidence="1 2">
    <name type="scientific">Woeseia oceani</name>
    <dbReference type="NCBI Taxonomy" id="1548547"/>
    <lineage>
        <taxon>Bacteria</taxon>
        <taxon>Pseudomonadati</taxon>
        <taxon>Pseudomonadota</taxon>
        <taxon>Gammaproteobacteria</taxon>
        <taxon>Woeseiales</taxon>
        <taxon>Woeseiaceae</taxon>
        <taxon>Woeseia</taxon>
    </lineage>
</organism>